<evidence type="ECO:0000256" key="1">
    <source>
        <dbReference type="ARBA" id="ARBA00022837"/>
    </source>
</evidence>
<dbReference type="Pfam" id="PF13499">
    <property type="entry name" value="EF-hand_7"/>
    <property type="match status" value="1"/>
</dbReference>
<dbReference type="Proteomes" id="UP001165122">
    <property type="component" value="Unassembled WGS sequence"/>
</dbReference>
<keyword evidence="2" id="KW-0812">Transmembrane</keyword>
<protein>
    <recommendedName>
        <fullName evidence="3">EF-hand domain-containing protein</fullName>
    </recommendedName>
</protein>
<dbReference type="SUPFAM" id="SSF47473">
    <property type="entry name" value="EF-hand"/>
    <property type="match status" value="1"/>
</dbReference>
<dbReference type="PROSITE" id="PS00018">
    <property type="entry name" value="EF_HAND_1"/>
    <property type="match status" value="2"/>
</dbReference>
<name>A0A9W7FNW9_9STRA</name>
<evidence type="ECO:0000259" key="3">
    <source>
        <dbReference type="PROSITE" id="PS50222"/>
    </source>
</evidence>
<proteinExistence type="predicted"/>
<feature type="domain" description="EF-hand" evidence="3">
    <location>
        <begin position="93"/>
        <end position="128"/>
    </location>
</feature>
<dbReference type="Gene3D" id="1.10.238.10">
    <property type="entry name" value="EF-hand"/>
    <property type="match status" value="1"/>
</dbReference>
<dbReference type="OrthoDB" id="47513at2759"/>
<accession>A0A9W7FNW9</accession>
<dbReference type="CDD" id="cd00051">
    <property type="entry name" value="EFh"/>
    <property type="match status" value="1"/>
</dbReference>
<keyword evidence="2" id="KW-0472">Membrane</keyword>
<feature type="transmembrane region" description="Helical" evidence="2">
    <location>
        <begin position="133"/>
        <end position="157"/>
    </location>
</feature>
<dbReference type="EMBL" id="BRXW01000231">
    <property type="protein sequence ID" value="GMI15480.1"/>
    <property type="molecule type" value="Genomic_DNA"/>
</dbReference>
<reference evidence="5" key="1">
    <citation type="journal article" date="2023" name="Commun. Biol.">
        <title>Genome analysis of Parmales, the sister group of diatoms, reveals the evolutionary specialization of diatoms from phago-mixotrophs to photoautotrophs.</title>
        <authorList>
            <person name="Ban H."/>
            <person name="Sato S."/>
            <person name="Yoshikawa S."/>
            <person name="Yamada K."/>
            <person name="Nakamura Y."/>
            <person name="Ichinomiya M."/>
            <person name="Sato N."/>
            <person name="Blanc-Mathieu R."/>
            <person name="Endo H."/>
            <person name="Kuwata A."/>
            <person name="Ogata H."/>
        </authorList>
    </citation>
    <scope>NUCLEOTIDE SEQUENCE [LARGE SCALE GENOMIC DNA]</scope>
    <source>
        <strain evidence="5">NIES 3700</strain>
    </source>
</reference>
<dbReference type="GO" id="GO:0005509">
    <property type="term" value="F:calcium ion binding"/>
    <property type="evidence" value="ECO:0007669"/>
    <property type="project" value="InterPro"/>
</dbReference>
<feature type="domain" description="EF-hand" evidence="3">
    <location>
        <begin position="45"/>
        <end position="80"/>
    </location>
</feature>
<evidence type="ECO:0000313" key="5">
    <source>
        <dbReference type="Proteomes" id="UP001165122"/>
    </source>
</evidence>
<evidence type="ECO:0000313" key="4">
    <source>
        <dbReference type="EMBL" id="GMI15480.1"/>
    </source>
</evidence>
<gene>
    <name evidence="4" type="ORF">TrLO_g6605</name>
</gene>
<dbReference type="PROSITE" id="PS50222">
    <property type="entry name" value="EF_HAND_2"/>
    <property type="match status" value="2"/>
</dbReference>
<dbReference type="InterPro" id="IPR011992">
    <property type="entry name" value="EF-hand-dom_pair"/>
</dbReference>
<keyword evidence="5" id="KW-1185">Reference proteome</keyword>
<keyword evidence="2" id="KW-1133">Transmembrane helix</keyword>
<feature type="transmembrane region" description="Helical" evidence="2">
    <location>
        <begin position="164"/>
        <end position="183"/>
    </location>
</feature>
<dbReference type="InterPro" id="IPR002048">
    <property type="entry name" value="EF_hand_dom"/>
</dbReference>
<dbReference type="AlphaFoldDB" id="A0A9W7FNW9"/>
<comment type="caution">
    <text evidence="4">The sequence shown here is derived from an EMBL/GenBank/DDBJ whole genome shotgun (WGS) entry which is preliminary data.</text>
</comment>
<dbReference type="SMART" id="SM00054">
    <property type="entry name" value="EFh"/>
    <property type="match status" value="2"/>
</dbReference>
<sequence length="241" mass="27048">MPKTAFELYDTKANNVEIVKPRTKSSRASGVVALEKSNFITRRKWVRKRMLRIFEELDVSGDGRLDCTELYSGVLLIQLELAKYFGPAACKPPSRSQVDEMFWTFDDDNSGDLDREEFCNLLQILLSNIAGRILFQFAMTIALVPILAPKIVAYVLLLIEKFHALNPQNISTALLSIYTTYILENPTVAPYYTLLLSYVPQTLPNTIAGVVLVALVVPSVLDFIDGASMTVARRHEKTKKA</sequence>
<dbReference type="InterPro" id="IPR018247">
    <property type="entry name" value="EF_Hand_1_Ca_BS"/>
</dbReference>
<feature type="transmembrane region" description="Helical" evidence="2">
    <location>
        <begin position="203"/>
        <end position="224"/>
    </location>
</feature>
<keyword evidence="1" id="KW-0106">Calcium</keyword>
<evidence type="ECO:0000256" key="2">
    <source>
        <dbReference type="SAM" id="Phobius"/>
    </source>
</evidence>
<organism evidence="4 5">
    <name type="scientific">Triparma laevis f. longispina</name>
    <dbReference type="NCBI Taxonomy" id="1714387"/>
    <lineage>
        <taxon>Eukaryota</taxon>
        <taxon>Sar</taxon>
        <taxon>Stramenopiles</taxon>
        <taxon>Ochrophyta</taxon>
        <taxon>Bolidophyceae</taxon>
        <taxon>Parmales</taxon>
        <taxon>Triparmaceae</taxon>
        <taxon>Triparma</taxon>
    </lineage>
</organism>